<dbReference type="InterPro" id="IPR036249">
    <property type="entry name" value="Thioredoxin-like_sf"/>
</dbReference>
<reference evidence="2 3" key="1">
    <citation type="submission" date="2024-01" db="EMBL/GenBank/DDBJ databases">
        <title>Complete genome of Cladobotryum mycophilum ATHUM6906.</title>
        <authorList>
            <person name="Christinaki A.C."/>
            <person name="Myridakis A.I."/>
            <person name="Kouvelis V.N."/>
        </authorList>
    </citation>
    <scope>NUCLEOTIDE SEQUENCE [LARGE SCALE GENOMIC DNA]</scope>
    <source>
        <strain evidence="2 3">ATHUM6906</strain>
    </source>
</reference>
<organism evidence="2 3">
    <name type="scientific">Cladobotryum mycophilum</name>
    <dbReference type="NCBI Taxonomy" id="491253"/>
    <lineage>
        <taxon>Eukaryota</taxon>
        <taxon>Fungi</taxon>
        <taxon>Dikarya</taxon>
        <taxon>Ascomycota</taxon>
        <taxon>Pezizomycotina</taxon>
        <taxon>Sordariomycetes</taxon>
        <taxon>Hypocreomycetidae</taxon>
        <taxon>Hypocreales</taxon>
        <taxon>Hypocreaceae</taxon>
        <taxon>Cladobotryum</taxon>
    </lineage>
</organism>
<dbReference type="PROSITE" id="PS50404">
    <property type="entry name" value="GST_NTER"/>
    <property type="match status" value="1"/>
</dbReference>
<evidence type="ECO:0000313" key="3">
    <source>
        <dbReference type="Proteomes" id="UP001338125"/>
    </source>
</evidence>
<sequence>MATVTYTVHHFRQSICSIMVRYCVAIRGNPKENSPEITFVEKHVDIIAAKDQLSEDFLLNVNPKGQVPALTSPSLPQSIIDSVKITHFLVDLFPDLAPASHRELILQLIDEIHSVNFFSLSFTKRPEIQYGIRDLIKGKMEEDISPRYRQALEYKLGINISEKINSLESEYVANMVEHTRKVVASFEQHLPAGAAWLFGFSQPGAADAHLVTLIARLTDVNRGHLVPPRLLAYAEAAYLTPAWESVMEGKRTMIA</sequence>
<dbReference type="EMBL" id="JAVFKD010000004">
    <property type="protein sequence ID" value="KAK5995683.1"/>
    <property type="molecule type" value="Genomic_DNA"/>
</dbReference>
<proteinExistence type="predicted"/>
<comment type="caution">
    <text evidence="2">The sequence shown here is derived from an EMBL/GenBank/DDBJ whole genome shotgun (WGS) entry which is preliminary data.</text>
</comment>
<dbReference type="SUPFAM" id="SSF52833">
    <property type="entry name" value="Thioredoxin-like"/>
    <property type="match status" value="1"/>
</dbReference>
<feature type="domain" description="GST N-terminal" evidence="1">
    <location>
        <begin position="4"/>
        <end position="97"/>
    </location>
</feature>
<dbReference type="SUPFAM" id="SSF47616">
    <property type="entry name" value="GST C-terminal domain-like"/>
    <property type="match status" value="1"/>
</dbReference>
<name>A0ABR0SU35_9HYPO</name>
<accession>A0ABR0SU35</accession>
<evidence type="ECO:0000313" key="2">
    <source>
        <dbReference type="EMBL" id="KAK5995683.1"/>
    </source>
</evidence>
<dbReference type="Proteomes" id="UP001338125">
    <property type="component" value="Unassembled WGS sequence"/>
</dbReference>
<protein>
    <recommendedName>
        <fullName evidence="1">GST N-terminal domain-containing protein</fullName>
    </recommendedName>
</protein>
<gene>
    <name evidence="2" type="ORF">PT974_04100</name>
</gene>
<dbReference type="InterPro" id="IPR004045">
    <property type="entry name" value="Glutathione_S-Trfase_N"/>
</dbReference>
<dbReference type="Gene3D" id="3.40.30.10">
    <property type="entry name" value="Glutaredoxin"/>
    <property type="match status" value="1"/>
</dbReference>
<evidence type="ECO:0000259" key="1">
    <source>
        <dbReference type="PROSITE" id="PS50404"/>
    </source>
</evidence>
<keyword evidence="3" id="KW-1185">Reference proteome</keyword>
<dbReference type="InterPro" id="IPR036282">
    <property type="entry name" value="Glutathione-S-Trfase_C_sf"/>
</dbReference>